<evidence type="ECO:0000256" key="1">
    <source>
        <dbReference type="SAM" id="MobiDB-lite"/>
    </source>
</evidence>
<evidence type="ECO:0000313" key="2">
    <source>
        <dbReference type="EMBL" id="KAH6690492.1"/>
    </source>
</evidence>
<gene>
    <name evidence="2" type="ORF">F5X68DRAFT_229809</name>
</gene>
<dbReference type="AlphaFoldDB" id="A0A9P9AEU6"/>
<protein>
    <submittedName>
        <fullName evidence="2">Uncharacterized protein</fullName>
    </submittedName>
</protein>
<proteinExistence type="predicted"/>
<dbReference type="OrthoDB" id="10480913at2759"/>
<dbReference type="Proteomes" id="UP000770015">
    <property type="component" value="Unassembled WGS sequence"/>
</dbReference>
<dbReference type="EMBL" id="JAGSXJ010000006">
    <property type="protein sequence ID" value="KAH6690492.1"/>
    <property type="molecule type" value="Genomic_DNA"/>
</dbReference>
<evidence type="ECO:0000313" key="3">
    <source>
        <dbReference type="Proteomes" id="UP000770015"/>
    </source>
</evidence>
<sequence length="541" mass="61614">MELKPVEVENRRQALKLISERIQLYVLGHSDLESKAIYTKQQTAAINGTTGVKLQRAVNNPPVDGFTYKCWIIQAGPETVQDYYLYPCFRGELDAQRIIDIGDIIERGAEAMEAMENWGHGLQNNLQGPTRRSPHHHPRGDVMDKDPMFVMDPIEEGFEFRVRVSAFYHPAPEDITGGGIKDLHFMDRDIVESRLCLLQYIAARQGSWIHEDISQATALVLPKMSNDISILRMILGDEKHSRRMEEVVLPSAVTWMGKPHGHLASKPAQLQAYNELLRIQRVMIQQFPDAMQSIWKGAEYVRQVPLPEQFFNEEAMAERHRQQQLVQARMAQDRHDANMRLAQEQQAAEQRRIEGQNAMDRHNAAIIECYDAINGVGGEYMENPRWCTIVLSALDAGQNPAQPFRAGKLDLLDNPDMMNNLTQRQRQLFSDVIQRRRDFAQAASDIGRHNARPLPDSIIVDLQALRRAYINQRADVLHDNSSGQGLALLITAIEEGWAARGRNRSRSPRRPMQRFEVDDSMATFGLAEPVLWPGKAAFMDQ</sequence>
<accession>A0A9P9AEU6</accession>
<feature type="region of interest" description="Disordered" evidence="1">
    <location>
        <begin position="124"/>
        <end position="146"/>
    </location>
</feature>
<organism evidence="2 3">
    <name type="scientific">Plectosphaerella plurivora</name>
    <dbReference type="NCBI Taxonomy" id="936078"/>
    <lineage>
        <taxon>Eukaryota</taxon>
        <taxon>Fungi</taxon>
        <taxon>Dikarya</taxon>
        <taxon>Ascomycota</taxon>
        <taxon>Pezizomycotina</taxon>
        <taxon>Sordariomycetes</taxon>
        <taxon>Hypocreomycetidae</taxon>
        <taxon>Glomerellales</taxon>
        <taxon>Plectosphaerellaceae</taxon>
        <taxon>Plectosphaerella</taxon>
    </lineage>
</organism>
<comment type="caution">
    <text evidence="2">The sequence shown here is derived from an EMBL/GenBank/DDBJ whole genome shotgun (WGS) entry which is preliminary data.</text>
</comment>
<reference evidence="2" key="1">
    <citation type="journal article" date="2021" name="Nat. Commun.">
        <title>Genetic determinants of endophytism in the Arabidopsis root mycobiome.</title>
        <authorList>
            <person name="Mesny F."/>
            <person name="Miyauchi S."/>
            <person name="Thiergart T."/>
            <person name="Pickel B."/>
            <person name="Atanasova L."/>
            <person name="Karlsson M."/>
            <person name="Huettel B."/>
            <person name="Barry K.W."/>
            <person name="Haridas S."/>
            <person name="Chen C."/>
            <person name="Bauer D."/>
            <person name="Andreopoulos W."/>
            <person name="Pangilinan J."/>
            <person name="LaButti K."/>
            <person name="Riley R."/>
            <person name="Lipzen A."/>
            <person name="Clum A."/>
            <person name="Drula E."/>
            <person name="Henrissat B."/>
            <person name="Kohler A."/>
            <person name="Grigoriev I.V."/>
            <person name="Martin F.M."/>
            <person name="Hacquard S."/>
        </authorList>
    </citation>
    <scope>NUCLEOTIDE SEQUENCE</scope>
    <source>
        <strain evidence="2">MPI-SDFR-AT-0117</strain>
    </source>
</reference>
<keyword evidence="3" id="KW-1185">Reference proteome</keyword>
<name>A0A9P9AEU6_9PEZI</name>